<feature type="compositionally biased region" description="Low complexity" evidence="1">
    <location>
        <begin position="34"/>
        <end position="59"/>
    </location>
</feature>
<dbReference type="AlphaFoldDB" id="A0A9P8AW13"/>
<keyword evidence="4" id="KW-1185">Reference proteome</keyword>
<sequence>MADNDTKPSSPIPPPPYSQSASSDVTVVEQTGLLPSGPASTATATSLTPFPSTFTPHSVQHPHHVQHLRFGPTPPQELHLPYAYYDPRSEYSVAMADHRARMRFLGAVLYAAGVWVLFGVLAGWWGQAWTE</sequence>
<dbReference type="OrthoDB" id="3259540at2759"/>
<proteinExistence type="predicted"/>
<reference evidence="3" key="1">
    <citation type="submission" date="2020-11" db="EMBL/GenBank/DDBJ databases">
        <title>Adaptations for nitrogen fixation in a non-lichenized fungal sporocarp promotes dispersal by wood-feeding termites.</title>
        <authorList>
            <consortium name="DOE Joint Genome Institute"/>
            <person name="Koch R.A."/>
            <person name="Yoon G."/>
            <person name="Arayal U."/>
            <person name="Lail K."/>
            <person name="Amirebrahimi M."/>
            <person name="Labutti K."/>
            <person name="Lipzen A."/>
            <person name="Riley R."/>
            <person name="Barry K."/>
            <person name="Henrissat B."/>
            <person name="Grigoriev I.V."/>
            <person name="Herr J.R."/>
            <person name="Aime M.C."/>
        </authorList>
    </citation>
    <scope>NUCLEOTIDE SEQUENCE</scope>
    <source>
        <strain evidence="3">MCA 3950</strain>
    </source>
</reference>
<protein>
    <recommendedName>
        <fullName evidence="5">Transmembrane protein</fullName>
    </recommendedName>
</protein>
<evidence type="ECO:0008006" key="5">
    <source>
        <dbReference type="Google" id="ProtNLM"/>
    </source>
</evidence>
<evidence type="ECO:0000313" key="4">
    <source>
        <dbReference type="Proteomes" id="UP000812287"/>
    </source>
</evidence>
<organism evidence="3 4">
    <name type="scientific">Guyanagaster necrorhizus</name>
    <dbReference type="NCBI Taxonomy" id="856835"/>
    <lineage>
        <taxon>Eukaryota</taxon>
        <taxon>Fungi</taxon>
        <taxon>Dikarya</taxon>
        <taxon>Basidiomycota</taxon>
        <taxon>Agaricomycotina</taxon>
        <taxon>Agaricomycetes</taxon>
        <taxon>Agaricomycetidae</taxon>
        <taxon>Agaricales</taxon>
        <taxon>Marasmiineae</taxon>
        <taxon>Physalacriaceae</taxon>
        <taxon>Guyanagaster</taxon>
    </lineage>
</organism>
<keyword evidence="2" id="KW-0812">Transmembrane</keyword>
<keyword evidence="2" id="KW-1133">Transmembrane helix</keyword>
<gene>
    <name evidence="3" type="ORF">BT62DRAFT_928404</name>
</gene>
<dbReference type="EMBL" id="MU250527">
    <property type="protein sequence ID" value="KAG7449676.1"/>
    <property type="molecule type" value="Genomic_DNA"/>
</dbReference>
<feature type="region of interest" description="Disordered" evidence="1">
    <location>
        <begin position="1"/>
        <end position="64"/>
    </location>
</feature>
<keyword evidence="2" id="KW-0472">Membrane</keyword>
<dbReference type="Proteomes" id="UP000812287">
    <property type="component" value="Unassembled WGS sequence"/>
</dbReference>
<evidence type="ECO:0000256" key="2">
    <source>
        <dbReference type="SAM" id="Phobius"/>
    </source>
</evidence>
<accession>A0A9P8AW13</accession>
<dbReference type="GeneID" id="66107796"/>
<evidence type="ECO:0000256" key="1">
    <source>
        <dbReference type="SAM" id="MobiDB-lite"/>
    </source>
</evidence>
<comment type="caution">
    <text evidence="3">The sequence shown here is derived from an EMBL/GenBank/DDBJ whole genome shotgun (WGS) entry which is preliminary data.</text>
</comment>
<name>A0A9P8AW13_9AGAR</name>
<feature type="transmembrane region" description="Helical" evidence="2">
    <location>
        <begin position="104"/>
        <end position="125"/>
    </location>
</feature>
<dbReference type="RefSeq" id="XP_043043176.1">
    <property type="nucleotide sequence ID" value="XM_043185499.1"/>
</dbReference>
<evidence type="ECO:0000313" key="3">
    <source>
        <dbReference type="EMBL" id="KAG7449676.1"/>
    </source>
</evidence>